<dbReference type="RefSeq" id="WP_135349776.1">
    <property type="nucleotide sequence ID" value="NZ_SRJD01000026.1"/>
</dbReference>
<dbReference type="InterPro" id="IPR029063">
    <property type="entry name" value="SAM-dependent_MTases_sf"/>
</dbReference>
<name>A0A4Z0GKT5_9BACL</name>
<evidence type="ECO:0000256" key="6">
    <source>
        <dbReference type="ARBA" id="ARBA00047942"/>
    </source>
</evidence>
<keyword evidence="10" id="KW-1185">Reference proteome</keyword>
<evidence type="ECO:0000259" key="8">
    <source>
        <dbReference type="Pfam" id="PF12161"/>
    </source>
</evidence>
<dbReference type="SUPFAM" id="SSF53335">
    <property type="entry name" value="S-adenosyl-L-methionine-dependent methyltransferases"/>
    <property type="match status" value="1"/>
</dbReference>
<keyword evidence="5" id="KW-0680">Restriction system</keyword>
<dbReference type="InterPro" id="IPR003356">
    <property type="entry name" value="DNA_methylase_A-5"/>
</dbReference>
<dbReference type="OrthoDB" id="9814572at2"/>
<gene>
    <name evidence="9" type="ORF">E4665_15850</name>
</gene>
<evidence type="ECO:0000313" key="10">
    <source>
        <dbReference type="Proteomes" id="UP000298347"/>
    </source>
</evidence>
<dbReference type="Pfam" id="PF02384">
    <property type="entry name" value="N6_Mtase"/>
    <property type="match status" value="1"/>
</dbReference>
<keyword evidence="4" id="KW-0949">S-adenosyl-L-methionine</keyword>
<dbReference type="GO" id="GO:0032259">
    <property type="term" value="P:methylation"/>
    <property type="evidence" value="ECO:0007669"/>
    <property type="project" value="UniProtKB-KW"/>
</dbReference>
<accession>A0A4Z0GKT5</accession>
<evidence type="ECO:0000256" key="1">
    <source>
        <dbReference type="ARBA" id="ARBA00011900"/>
    </source>
</evidence>
<evidence type="ECO:0000256" key="3">
    <source>
        <dbReference type="ARBA" id="ARBA00022679"/>
    </source>
</evidence>
<reference evidence="9 10" key="1">
    <citation type="journal article" date="2015" name="Int. J. Syst. Evol. Microbiol.">
        <title>Sporolactobacillus shoreae sp. nov. and Sporolactobacillus spathodeae sp. nov., two spore-forming lactic acid bacteria isolated from tree barks in Thailand.</title>
        <authorList>
            <person name="Thamacharoensuk T."/>
            <person name="Kitahara M."/>
            <person name="Ohkuma M."/>
            <person name="Thongchul N."/>
            <person name="Tanasupawat S."/>
        </authorList>
    </citation>
    <scope>NUCLEOTIDE SEQUENCE [LARGE SCALE GENOMIC DNA]</scope>
    <source>
        <strain evidence="9 10">BK92</strain>
    </source>
</reference>
<dbReference type="PRINTS" id="PR00507">
    <property type="entry name" value="N12N6MTFRASE"/>
</dbReference>
<dbReference type="InterPro" id="IPR022749">
    <property type="entry name" value="D12N6_MeTrfase_N"/>
</dbReference>
<dbReference type="Proteomes" id="UP000298347">
    <property type="component" value="Unassembled WGS sequence"/>
</dbReference>
<sequence>MVEKQVIDAMWDDAPVDVSKEVNFIWSIANKLRGPYQSDKYKDVIIPMTIIRRFECALAPTKKAVIDQFKASPNFPAKAMYRVSGFQFYNTSDYDLAELVNEADYLADNFRSYIRGFSANVQEILLSAEKGLDFSKQIDKMDKNNRLLSVVKAFSELDLDPRTIDNVKMGYIFEDLIRRFSENAEAGDHYTGRDIIKSMVNILLAEGCDDIFDDGKVITILDQACGTGGMLSTGYNFIKRYNPSADVRLFGQEVNPESYAICLAEMLIKGQNAENICYQDTMKADRFKGIKMRFVLENPPFGQPWGGKDAAEGVEQAVRDEQAKGLDGRWGSGLPGSGDMQMLFLQSAIDKMDDKYGRAAIIENGSPLFSGGTASGESQIRRWMLESDLIEAIIALPTDLFYNTGIATYIWVLSKNKREERKGKIQLIDASTIYHKLRKALGNKRNEITPEDRAAITKLYADFAENEQCKIYKNEEFIYHEYTVMQPLQRSYAITQERIDAMLSKGSLSSLYDEAKVEELESAEELTGKDAKKLENYKNNKPAYDAIIEALTAAISDTVYPAPEAFMPVLVKVLVHVTVDKKLLEKIADGLSVMDKAAEIQRDRKGHVLYDKETKDTEIVKYEEDIDTYMAREVLPHIPDAKAFFEENLGAKHPVVKTGAEIPFTRYFYKYQQPTPSKDLVVHFMDLERSVNERVAKLFGDKVTTV</sequence>
<feature type="domain" description="DNA methylase adenine-specific" evidence="7">
    <location>
        <begin position="169"/>
        <end position="484"/>
    </location>
</feature>
<evidence type="ECO:0000313" key="9">
    <source>
        <dbReference type="EMBL" id="TGA96337.1"/>
    </source>
</evidence>
<dbReference type="EC" id="2.1.1.72" evidence="1"/>
<dbReference type="GO" id="GO:0009307">
    <property type="term" value="P:DNA restriction-modification system"/>
    <property type="evidence" value="ECO:0007669"/>
    <property type="project" value="UniProtKB-KW"/>
</dbReference>
<evidence type="ECO:0000256" key="2">
    <source>
        <dbReference type="ARBA" id="ARBA00022603"/>
    </source>
</evidence>
<keyword evidence="2 9" id="KW-0489">Methyltransferase</keyword>
<organism evidence="9 10">
    <name type="scientific">Sporolactobacillus shoreae</name>
    <dbReference type="NCBI Taxonomy" id="1465501"/>
    <lineage>
        <taxon>Bacteria</taxon>
        <taxon>Bacillati</taxon>
        <taxon>Bacillota</taxon>
        <taxon>Bacilli</taxon>
        <taxon>Bacillales</taxon>
        <taxon>Sporolactobacillaceae</taxon>
        <taxon>Sporolactobacillus</taxon>
    </lineage>
</organism>
<protein>
    <recommendedName>
        <fullName evidence="1">site-specific DNA-methyltransferase (adenine-specific)</fullName>
        <ecNumber evidence="1">2.1.1.72</ecNumber>
    </recommendedName>
</protein>
<evidence type="ECO:0000259" key="7">
    <source>
        <dbReference type="Pfam" id="PF02384"/>
    </source>
</evidence>
<comment type="caution">
    <text evidence="9">The sequence shown here is derived from an EMBL/GenBank/DDBJ whole genome shotgun (WGS) entry which is preliminary data.</text>
</comment>
<dbReference type="AlphaFoldDB" id="A0A4Z0GKT5"/>
<dbReference type="InterPro" id="IPR051537">
    <property type="entry name" value="DNA_Adenine_Mtase"/>
</dbReference>
<dbReference type="GO" id="GO:0009007">
    <property type="term" value="F:site-specific DNA-methyltransferase (adenine-specific) activity"/>
    <property type="evidence" value="ECO:0007669"/>
    <property type="project" value="UniProtKB-EC"/>
</dbReference>
<evidence type="ECO:0000256" key="5">
    <source>
        <dbReference type="ARBA" id="ARBA00022747"/>
    </source>
</evidence>
<evidence type="ECO:0000256" key="4">
    <source>
        <dbReference type="ARBA" id="ARBA00022691"/>
    </source>
</evidence>
<dbReference type="GO" id="GO:0008170">
    <property type="term" value="F:N-methyltransferase activity"/>
    <property type="evidence" value="ECO:0007669"/>
    <property type="project" value="InterPro"/>
</dbReference>
<dbReference type="Pfam" id="PF12161">
    <property type="entry name" value="HsdM_N"/>
    <property type="match status" value="1"/>
</dbReference>
<dbReference type="EMBL" id="SRJD01000026">
    <property type="protein sequence ID" value="TGA96337.1"/>
    <property type="molecule type" value="Genomic_DNA"/>
</dbReference>
<keyword evidence="3 9" id="KW-0808">Transferase</keyword>
<comment type="catalytic activity">
    <reaction evidence="6">
        <text>a 2'-deoxyadenosine in DNA + S-adenosyl-L-methionine = an N(6)-methyl-2'-deoxyadenosine in DNA + S-adenosyl-L-homocysteine + H(+)</text>
        <dbReference type="Rhea" id="RHEA:15197"/>
        <dbReference type="Rhea" id="RHEA-COMP:12418"/>
        <dbReference type="Rhea" id="RHEA-COMP:12419"/>
        <dbReference type="ChEBI" id="CHEBI:15378"/>
        <dbReference type="ChEBI" id="CHEBI:57856"/>
        <dbReference type="ChEBI" id="CHEBI:59789"/>
        <dbReference type="ChEBI" id="CHEBI:90615"/>
        <dbReference type="ChEBI" id="CHEBI:90616"/>
        <dbReference type="EC" id="2.1.1.72"/>
    </reaction>
</comment>
<dbReference type="Gene3D" id="3.40.50.150">
    <property type="entry name" value="Vaccinia Virus protein VP39"/>
    <property type="match status" value="1"/>
</dbReference>
<feature type="domain" description="N6 adenine-specific DNA methyltransferase N-terminal" evidence="8">
    <location>
        <begin position="23"/>
        <end position="154"/>
    </location>
</feature>
<dbReference type="PANTHER" id="PTHR42933:SF3">
    <property type="entry name" value="TYPE I RESTRICTION ENZYME MJAVIII METHYLASE SUBUNIT"/>
    <property type="match status" value="1"/>
</dbReference>
<dbReference type="GO" id="GO:0003677">
    <property type="term" value="F:DNA binding"/>
    <property type="evidence" value="ECO:0007669"/>
    <property type="project" value="InterPro"/>
</dbReference>
<proteinExistence type="predicted"/>
<dbReference type="PANTHER" id="PTHR42933">
    <property type="entry name" value="SLR6095 PROTEIN"/>
    <property type="match status" value="1"/>
</dbReference>